<dbReference type="AlphaFoldDB" id="A0A250IDC9"/>
<organism evidence="1 2">
    <name type="scientific">Melittangium boletus DSM 14713</name>
    <dbReference type="NCBI Taxonomy" id="1294270"/>
    <lineage>
        <taxon>Bacteria</taxon>
        <taxon>Pseudomonadati</taxon>
        <taxon>Myxococcota</taxon>
        <taxon>Myxococcia</taxon>
        <taxon>Myxococcales</taxon>
        <taxon>Cystobacterineae</taxon>
        <taxon>Archangiaceae</taxon>
        <taxon>Melittangium</taxon>
    </lineage>
</organism>
<dbReference type="RefSeq" id="WP_157775062.1">
    <property type="nucleotide sequence ID" value="NZ_CP022163.1"/>
</dbReference>
<reference evidence="1 2" key="1">
    <citation type="submission" date="2017-06" db="EMBL/GenBank/DDBJ databases">
        <authorList>
            <person name="Kim H.J."/>
            <person name="Triplett B.A."/>
        </authorList>
    </citation>
    <scope>NUCLEOTIDE SEQUENCE [LARGE SCALE GENOMIC DNA]</scope>
    <source>
        <strain evidence="1 2">DSM 14713</strain>
    </source>
</reference>
<dbReference type="EMBL" id="CP022163">
    <property type="protein sequence ID" value="ATB29864.1"/>
    <property type="molecule type" value="Genomic_DNA"/>
</dbReference>
<name>A0A250IDC9_9BACT</name>
<protein>
    <submittedName>
        <fullName evidence="1">Uncharacterized protein</fullName>
    </submittedName>
</protein>
<dbReference type="Proteomes" id="UP000217289">
    <property type="component" value="Chromosome"/>
</dbReference>
<sequence>MNLPLFDLQLVKQLAEEDRFALGTGPACMGALESYLHGELGRYRPFAQEVIRLLCVEDFFRTKRWPEPEGKLADEYGVRLPRQLLEEFELDVSTWYVKVEVQKGRKGQLLFFMSLHPLAFEMHERNGGVLRPDK</sequence>
<proteinExistence type="predicted"/>
<accession>A0A250IDC9</accession>
<dbReference type="KEGG" id="mbd:MEBOL_003319"/>
<evidence type="ECO:0000313" key="1">
    <source>
        <dbReference type="EMBL" id="ATB29864.1"/>
    </source>
</evidence>
<gene>
    <name evidence="1" type="ORF">MEBOL_003319</name>
</gene>
<dbReference type="OrthoDB" id="9858131at2"/>
<evidence type="ECO:0000313" key="2">
    <source>
        <dbReference type="Proteomes" id="UP000217289"/>
    </source>
</evidence>
<keyword evidence="2" id="KW-1185">Reference proteome</keyword>